<comment type="pathway">
    <text evidence="9">Amine and polyamine biosynthesis; S-adenosylmethioninamine biosynthesis; S-adenosylmethioninamine from S-adenosyl-L-methionine: step 1/1.</text>
</comment>
<evidence type="ECO:0000313" key="12">
    <source>
        <dbReference type="Proteomes" id="UP000241421"/>
    </source>
</evidence>
<keyword evidence="1 9" id="KW-0210">Decarboxylase</keyword>
<feature type="chain" id="PRO_5023293891" description="S-adenosylmethionine decarboxylase beta chain" evidence="9">
    <location>
        <begin position="1"/>
        <end position="68"/>
    </location>
</feature>
<reference evidence="11 12" key="1">
    <citation type="submission" date="2018-04" db="EMBL/GenBank/DDBJ databases">
        <title>Massilia violaceinigra sp. nov., a novel purple-pigmented bacterium isolated from Tianshan glacier, Xinjiang, China.</title>
        <authorList>
            <person name="Wang H."/>
        </authorList>
    </citation>
    <scope>NUCLEOTIDE SEQUENCE [LARGE SCALE GENOMIC DNA]</scope>
    <source>
        <strain evidence="11 12">B448-2</strain>
    </source>
</reference>
<name>A0A2U2HEJ7_9BURK</name>
<evidence type="ECO:0000256" key="3">
    <source>
        <dbReference type="ARBA" id="ARBA00023066"/>
    </source>
</evidence>
<dbReference type="UniPathway" id="UPA00331">
    <property type="reaction ID" value="UER00451"/>
</dbReference>
<comment type="similarity">
    <text evidence="9">Belongs to the prokaryotic AdoMetDC family. Type 1 subfamily.</text>
</comment>
<dbReference type="PANTHER" id="PTHR33866">
    <property type="entry name" value="S-ADENOSYLMETHIONINE DECARBOXYLASE PROENZYME"/>
    <property type="match status" value="1"/>
</dbReference>
<dbReference type="AlphaFoldDB" id="A0A2U2HEJ7"/>
<dbReference type="EMBL" id="PXWF02000303">
    <property type="protein sequence ID" value="PWF42068.1"/>
    <property type="molecule type" value="Genomic_DNA"/>
</dbReference>
<dbReference type="NCBIfam" id="TIGR03330">
    <property type="entry name" value="SAM_DCase_Bsu"/>
    <property type="match status" value="1"/>
</dbReference>
<dbReference type="InterPro" id="IPR016067">
    <property type="entry name" value="S-AdoMet_deCO2ase_core"/>
</dbReference>
<dbReference type="EC" id="4.1.1.50" evidence="9"/>
<comment type="PTM">
    <text evidence="9">Is synthesized initially as an inactive proenzyme. Formation of the active enzyme involves a self-maturation process in which the active site pyruvoyl group is generated from an internal serine residue via an autocatalytic post-translational modification. Two non-identical subunits are generated from the proenzyme in this reaction, and the pyruvate is formed at the N-terminus of the alpha chain, which is derived from the carboxyl end of the proenzyme. The post-translation cleavage follows an unusual pathway, termed non-hydrolytic serinolysis, in which the side chain hydroxyl group of the serine supplies its oxygen atom to form the C-terminus of the beta chain, while the remainder of the serine residue undergoes an oxidative deamination to produce ammonia and the pyruvoyl group blocking the N-terminus of the alpha chain.</text>
</comment>
<keyword evidence="7 9" id="KW-0704">Schiff base</keyword>
<evidence type="ECO:0000256" key="6">
    <source>
        <dbReference type="ARBA" id="ARBA00023239"/>
    </source>
</evidence>
<evidence type="ECO:0000256" key="9">
    <source>
        <dbReference type="HAMAP-Rule" id="MF_00464"/>
    </source>
</evidence>
<accession>A0A2U2HEJ7</accession>
<keyword evidence="9" id="KW-0949">S-adenosyl-L-methionine</keyword>
<keyword evidence="4 9" id="KW-0620">Polyamine biosynthesis</keyword>
<comment type="subunit">
    <text evidence="9">Heterotetramer of two alpha and two beta chains arranged as a dimer of alpha/beta heterodimers.</text>
</comment>
<keyword evidence="8 9" id="KW-0670">Pyruvate</keyword>
<dbReference type="GO" id="GO:0005829">
    <property type="term" value="C:cytosol"/>
    <property type="evidence" value="ECO:0007669"/>
    <property type="project" value="TreeGrafter"/>
</dbReference>
<feature type="modified residue" description="Pyruvic acid (Ser); by autocatalysis" evidence="9">
    <location>
        <position position="69"/>
    </location>
</feature>
<dbReference type="Pfam" id="PF02675">
    <property type="entry name" value="AdoMet_dc"/>
    <property type="match status" value="1"/>
</dbReference>
<comment type="caution">
    <text evidence="11">The sequence shown here is derived from an EMBL/GenBank/DDBJ whole genome shotgun (WGS) entry which is preliminary data.</text>
</comment>
<feature type="region of interest" description="Disordered" evidence="10">
    <location>
        <begin position="126"/>
        <end position="150"/>
    </location>
</feature>
<evidence type="ECO:0000256" key="4">
    <source>
        <dbReference type="ARBA" id="ARBA00023115"/>
    </source>
</evidence>
<dbReference type="HAMAP" id="MF_00464">
    <property type="entry name" value="AdoMetDC_1"/>
    <property type="match status" value="1"/>
</dbReference>
<dbReference type="Gene3D" id="3.60.90.10">
    <property type="entry name" value="S-adenosylmethionine decarboxylase"/>
    <property type="match status" value="1"/>
</dbReference>
<keyword evidence="3 9" id="KW-0745">Spermidine biosynthesis</keyword>
<evidence type="ECO:0000313" key="11">
    <source>
        <dbReference type="EMBL" id="PWF42068.1"/>
    </source>
</evidence>
<keyword evidence="6 9" id="KW-0456">Lyase</keyword>
<keyword evidence="5 9" id="KW-0865">Zymogen</keyword>
<comment type="function">
    <text evidence="9">Catalyzes the decarboxylation of S-adenosylmethionine to S-adenosylmethioninamine (dcAdoMet), the propylamine donor required for the synthesis of the polyamines spermine and spermidine from the diamine putrescine.</text>
</comment>
<dbReference type="SUPFAM" id="SSF56276">
    <property type="entry name" value="S-adenosylmethionine decarboxylase"/>
    <property type="match status" value="1"/>
</dbReference>
<dbReference type="PANTHER" id="PTHR33866:SF2">
    <property type="entry name" value="S-ADENOSYLMETHIONINE DECARBOXYLASE PROENZYME"/>
    <property type="match status" value="1"/>
</dbReference>
<sequence>MSVPHHLPAGSHLLADLYGVSADKLVCCEAIDRLLRAGAAAAGARILHSHFHSFGEAQGVTGVLLLAESHISIHTWPEFGFAAADIFMCGAAEPQRALALIEHALQPRSRIVQCIARGAAGTLAHGPAGPAGPAAARPARAAAATEPIGN</sequence>
<evidence type="ECO:0000256" key="2">
    <source>
        <dbReference type="ARBA" id="ARBA00022813"/>
    </source>
</evidence>
<proteinExistence type="inferred from homology"/>
<feature type="active site" description="Schiff-base intermediate with substrate; via pyruvic acid" evidence="9">
    <location>
        <position position="69"/>
    </location>
</feature>
<evidence type="ECO:0000256" key="5">
    <source>
        <dbReference type="ARBA" id="ARBA00023145"/>
    </source>
</evidence>
<feature type="chain" id="PRO_5023293890" description="S-adenosylmethionine decarboxylase alpha chain" evidence="9">
    <location>
        <begin position="69"/>
        <end position="150"/>
    </location>
</feature>
<dbReference type="GO" id="GO:0004014">
    <property type="term" value="F:adenosylmethionine decarboxylase activity"/>
    <property type="evidence" value="ECO:0007669"/>
    <property type="project" value="UniProtKB-UniRule"/>
</dbReference>
<organism evidence="11 12">
    <name type="scientific">Massilia glaciei</name>
    <dbReference type="NCBI Taxonomy" id="1524097"/>
    <lineage>
        <taxon>Bacteria</taxon>
        <taxon>Pseudomonadati</taxon>
        <taxon>Pseudomonadota</taxon>
        <taxon>Betaproteobacteria</taxon>
        <taxon>Burkholderiales</taxon>
        <taxon>Oxalobacteraceae</taxon>
        <taxon>Telluria group</taxon>
        <taxon>Massilia</taxon>
    </lineage>
</organism>
<feature type="site" description="Cleavage (non-hydrolytic); by autolysis" evidence="9">
    <location>
        <begin position="68"/>
        <end position="69"/>
    </location>
</feature>
<evidence type="ECO:0000256" key="8">
    <source>
        <dbReference type="ARBA" id="ARBA00023317"/>
    </source>
</evidence>
<feature type="active site" description="Proton donor; for catalytic activity" evidence="9">
    <location>
        <position position="89"/>
    </location>
</feature>
<dbReference type="RefSeq" id="WP_106759774.1">
    <property type="nucleotide sequence ID" value="NZ_PXWF02000303.1"/>
</dbReference>
<dbReference type="GO" id="GO:0008295">
    <property type="term" value="P:spermidine biosynthetic process"/>
    <property type="evidence" value="ECO:0007669"/>
    <property type="project" value="UniProtKB-UniRule"/>
</dbReference>
<dbReference type="OrthoDB" id="9793120at2"/>
<keyword evidence="2 9" id="KW-0068">Autocatalytic cleavage</keyword>
<protein>
    <recommendedName>
        <fullName evidence="9">S-adenosylmethionine decarboxylase proenzyme</fullName>
        <shortName evidence="9">AdoMetDC</shortName>
        <shortName evidence="9">SAMDC</shortName>
        <ecNumber evidence="9">4.1.1.50</ecNumber>
    </recommendedName>
    <component>
        <recommendedName>
            <fullName evidence="9">S-adenosylmethionine decarboxylase beta chain</fullName>
        </recommendedName>
    </component>
    <component>
        <recommendedName>
            <fullName evidence="9">S-adenosylmethionine decarboxylase alpha chain</fullName>
        </recommendedName>
    </component>
</protein>
<evidence type="ECO:0000256" key="7">
    <source>
        <dbReference type="ARBA" id="ARBA00023270"/>
    </source>
</evidence>
<evidence type="ECO:0000256" key="10">
    <source>
        <dbReference type="SAM" id="MobiDB-lite"/>
    </source>
</evidence>
<evidence type="ECO:0000256" key="1">
    <source>
        <dbReference type="ARBA" id="ARBA00022793"/>
    </source>
</evidence>
<gene>
    <name evidence="11" type="primary">speD</name>
    <name evidence="9" type="synonym">speH</name>
    <name evidence="11" type="ORF">C7C56_023455</name>
</gene>
<dbReference type="Proteomes" id="UP000241421">
    <property type="component" value="Unassembled WGS sequence"/>
</dbReference>
<comment type="catalytic activity">
    <reaction evidence="9">
        <text>S-adenosyl-L-methionine + H(+) = S-adenosyl 3-(methylsulfanyl)propylamine + CO2</text>
        <dbReference type="Rhea" id="RHEA:15981"/>
        <dbReference type="ChEBI" id="CHEBI:15378"/>
        <dbReference type="ChEBI" id="CHEBI:16526"/>
        <dbReference type="ChEBI" id="CHEBI:57443"/>
        <dbReference type="ChEBI" id="CHEBI:59789"/>
        <dbReference type="EC" id="4.1.1.50"/>
    </reaction>
</comment>
<dbReference type="InterPro" id="IPR017716">
    <property type="entry name" value="S-AdoMet_deCOase_pro-enz"/>
</dbReference>
<feature type="active site" description="Proton acceptor; for processing activity" evidence="9">
    <location>
        <position position="74"/>
    </location>
</feature>
<dbReference type="InterPro" id="IPR003826">
    <property type="entry name" value="AdoMetDC_fam_prok"/>
</dbReference>
<comment type="cofactor">
    <cofactor evidence="9">
        <name>pyruvate</name>
        <dbReference type="ChEBI" id="CHEBI:15361"/>
    </cofactor>
    <text evidence="9">Binds 1 pyruvoyl group covalently per subunit.</text>
</comment>
<keyword evidence="12" id="KW-1185">Reference proteome</keyword>